<dbReference type="PANTHER" id="PTHR22842:SF3">
    <property type="entry name" value="WD REPEAT DOMAIN-CONTAINING PROTEIN 83"/>
    <property type="match status" value="1"/>
</dbReference>
<name>A0A179UCB7_BLAGS</name>
<dbReference type="SUPFAM" id="SSF50978">
    <property type="entry name" value="WD40 repeat-like"/>
    <property type="match status" value="1"/>
</dbReference>
<proteinExistence type="inferred from homology"/>
<comment type="similarity">
    <text evidence="5">Belongs to the WD repeat MORG1 family.</text>
</comment>
<evidence type="ECO:0000256" key="1">
    <source>
        <dbReference type="ARBA" id="ARBA00004496"/>
    </source>
</evidence>
<dbReference type="Pfam" id="PF00400">
    <property type="entry name" value="WD40"/>
    <property type="match status" value="6"/>
</dbReference>
<dbReference type="GeneID" id="8507249"/>
<keyword evidence="2" id="KW-0963">Cytoplasm</keyword>
<protein>
    <submittedName>
        <fullName evidence="7">WD repeat protein</fullName>
    </submittedName>
</protein>
<keyword evidence="3 6" id="KW-0853">WD repeat</keyword>
<organism evidence="7 8">
    <name type="scientific">Blastomyces gilchristii (strain SLH14081)</name>
    <name type="common">Blastomyces dermatitidis</name>
    <dbReference type="NCBI Taxonomy" id="559298"/>
    <lineage>
        <taxon>Eukaryota</taxon>
        <taxon>Fungi</taxon>
        <taxon>Dikarya</taxon>
        <taxon>Ascomycota</taxon>
        <taxon>Pezizomycotina</taxon>
        <taxon>Eurotiomycetes</taxon>
        <taxon>Eurotiomycetidae</taxon>
        <taxon>Onygenales</taxon>
        <taxon>Ajellomycetaceae</taxon>
        <taxon>Blastomyces</taxon>
    </lineage>
</organism>
<dbReference type="GO" id="GO:0005737">
    <property type="term" value="C:cytoplasm"/>
    <property type="evidence" value="ECO:0007669"/>
    <property type="project" value="UniProtKB-SubCell"/>
</dbReference>
<reference evidence="8" key="1">
    <citation type="journal article" date="2015" name="PLoS Genet.">
        <title>The dynamic genome and transcriptome of the human fungal pathogen Blastomyces and close relative Emmonsia.</title>
        <authorList>
            <person name="Munoz J.F."/>
            <person name="Gauthier G.M."/>
            <person name="Desjardins C.A."/>
            <person name="Gallo J.E."/>
            <person name="Holder J."/>
            <person name="Sullivan T.D."/>
            <person name="Marty A.J."/>
            <person name="Carmen J.C."/>
            <person name="Chen Z."/>
            <person name="Ding L."/>
            <person name="Gujja S."/>
            <person name="Magrini V."/>
            <person name="Misas E."/>
            <person name="Mitreva M."/>
            <person name="Priest M."/>
            <person name="Saif S."/>
            <person name="Whiston E.A."/>
            <person name="Young S."/>
            <person name="Zeng Q."/>
            <person name="Goldman W.E."/>
            <person name="Mardis E.R."/>
            <person name="Taylor J.W."/>
            <person name="McEwen J.G."/>
            <person name="Clay O.K."/>
            <person name="Klein B.S."/>
            <person name="Cuomo C.A."/>
        </authorList>
    </citation>
    <scope>NUCLEOTIDE SEQUENCE [LARGE SCALE GENOMIC DNA]</scope>
    <source>
        <strain evidence="8">SLH14081</strain>
    </source>
</reference>
<dbReference type="STRING" id="559298.A0A179UCB7"/>
<dbReference type="InterPro" id="IPR020472">
    <property type="entry name" value="WD40_PAC1"/>
</dbReference>
<dbReference type="InterPro" id="IPR019775">
    <property type="entry name" value="WD40_repeat_CS"/>
</dbReference>
<dbReference type="PROSITE" id="PS00678">
    <property type="entry name" value="WD_REPEATS_1"/>
    <property type="match status" value="1"/>
</dbReference>
<comment type="subcellular location">
    <subcellularLocation>
        <location evidence="1">Cytoplasm</location>
    </subcellularLocation>
</comment>
<dbReference type="InterPro" id="IPR036322">
    <property type="entry name" value="WD40_repeat_dom_sf"/>
</dbReference>
<dbReference type="InterPro" id="IPR015943">
    <property type="entry name" value="WD40/YVTN_repeat-like_dom_sf"/>
</dbReference>
<dbReference type="PROSITE" id="PS50294">
    <property type="entry name" value="WD_REPEATS_REGION"/>
    <property type="match status" value="2"/>
</dbReference>
<dbReference type="InterPro" id="IPR051980">
    <property type="entry name" value="WD_repeat_MORG1"/>
</dbReference>
<evidence type="ECO:0000256" key="4">
    <source>
        <dbReference type="ARBA" id="ARBA00022737"/>
    </source>
</evidence>
<dbReference type="PROSITE" id="PS50082">
    <property type="entry name" value="WD_REPEATS_2"/>
    <property type="match status" value="2"/>
</dbReference>
<feature type="repeat" description="WD" evidence="6">
    <location>
        <begin position="71"/>
        <end position="112"/>
    </location>
</feature>
<dbReference type="InterPro" id="IPR001680">
    <property type="entry name" value="WD40_rpt"/>
</dbReference>
<accession>A0A179UCB7</accession>
<dbReference type="RefSeq" id="XP_031576438.1">
    <property type="nucleotide sequence ID" value="XM_031720319.1"/>
</dbReference>
<keyword evidence="4" id="KW-0677">Repeat</keyword>
<dbReference type="GO" id="GO:0071013">
    <property type="term" value="C:catalytic step 2 spliceosome"/>
    <property type="evidence" value="ECO:0007669"/>
    <property type="project" value="TreeGrafter"/>
</dbReference>
<dbReference type="VEuPathDB" id="FungiDB:BDBG_01415"/>
<keyword evidence="8" id="KW-1185">Reference proteome</keyword>
<dbReference type="EMBL" id="GG657449">
    <property type="protein sequence ID" value="OAT04938.1"/>
    <property type="molecule type" value="Genomic_DNA"/>
</dbReference>
<dbReference type="SMART" id="SM00320">
    <property type="entry name" value="WD40"/>
    <property type="match status" value="6"/>
</dbReference>
<evidence type="ECO:0000313" key="7">
    <source>
        <dbReference type="EMBL" id="OAT04938.1"/>
    </source>
</evidence>
<evidence type="ECO:0000256" key="6">
    <source>
        <dbReference type="PROSITE-ProRule" id="PRU00221"/>
    </source>
</evidence>
<dbReference type="KEGG" id="bgh:BDBG_01415"/>
<dbReference type="OrthoDB" id="71437at2759"/>
<evidence type="ECO:0000256" key="3">
    <source>
        <dbReference type="ARBA" id="ARBA00022574"/>
    </source>
</evidence>
<dbReference type="Gene3D" id="2.130.10.10">
    <property type="entry name" value="YVTN repeat-like/Quinoprotein amine dehydrogenase"/>
    <property type="match status" value="2"/>
</dbReference>
<sequence>MPPTQRFPTYRLHTIKSHNAPVNAICFSSPPGTYILTGSSDRSIHLCRALPPSSTTVPATTPITTTPIQRYAKHGYSVLDLAVTADNARFASVGGDKQVFLWDVETGTTVRRWSGHDARVEAVEFGAEADSIVASGSADTTLKLWDTRSLTSKPIQTLSEARDTISSLSIHMPTASIISGSYDGRIRSYDLRMGMVNVDVMGHEVTSVRCSDDGNMVLASCLDGWIRMVDRADGSVLKAFGGGRSYAAAAASASGQAESVSAAPAATATAATAAAAGGDETPRYVNSSLRIRSSFAMGDSVVFSGGETDEKESAVNAESHVFAWDVLTGDVIAKVSAGKGVKAVSCVAWNEKGGCWAGGCSDGTVQVFG</sequence>
<dbReference type="PRINTS" id="PR00320">
    <property type="entry name" value="GPROTEINBRPT"/>
</dbReference>
<feature type="repeat" description="WD" evidence="6">
    <location>
        <begin position="113"/>
        <end position="149"/>
    </location>
</feature>
<dbReference type="Proteomes" id="UP000002038">
    <property type="component" value="Unassembled WGS sequence"/>
</dbReference>
<gene>
    <name evidence="7" type="ORF">BDBG_01415</name>
</gene>
<dbReference type="PANTHER" id="PTHR22842">
    <property type="entry name" value="WD40 REPEAT PROTEIN"/>
    <property type="match status" value="1"/>
</dbReference>
<evidence type="ECO:0000313" key="8">
    <source>
        <dbReference type="Proteomes" id="UP000002038"/>
    </source>
</evidence>
<evidence type="ECO:0000256" key="5">
    <source>
        <dbReference type="ARBA" id="ARBA00038145"/>
    </source>
</evidence>
<evidence type="ECO:0000256" key="2">
    <source>
        <dbReference type="ARBA" id="ARBA00022490"/>
    </source>
</evidence>
<dbReference type="GO" id="GO:0000398">
    <property type="term" value="P:mRNA splicing, via spliceosome"/>
    <property type="evidence" value="ECO:0007669"/>
    <property type="project" value="TreeGrafter"/>
</dbReference>
<dbReference type="AlphaFoldDB" id="A0A179UCB7"/>